<dbReference type="Proteomes" id="UP000828048">
    <property type="component" value="Chromosome 12"/>
</dbReference>
<dbReference type="EMBL" id="CM037162">
    <property type="protein sequence ID" value="KAH7864652.1"/>
    <property type="molecule type" value="Genomic_DNA"/>
</dbReference>
<comment type="caution">
    <text evidence="1">The sequence shown here is derived from an EMBL/GenBank/DDBJ whole genome shotgun (WGS) entry which is preliminary data.</text>
</comment>
<keyword evidence="2" id="KW-1185">Reference proteome</keyword>
<proteinExistence type="predicted"/>
<name>A0ACB7ZGI2_9ERIC</name>
<gene>
    <name evidence="1" type="ORF">Vadar_032210</name>
</gene>
<protein>
    <submittedName>
        <fullName evidence="1">Uncharacterized protein</fullName>
    </submittedName>
</protein>
<evidence type="ECO:0000313" key="2">
    <source>
        <dbReference type="Proteomes" id="UP000828048"/>
    </source>
</evidence>
<evidence type="ECO:0000313" key="1">
    <source>
        <dbReference type="EMBL" id="KAH7864652.1"/>
    </source>
</evidence>
<reference evidence="1 2" key="1">
    <citation type="journal article" date="2021" name="Hortic Res">
        <title>High-quality reference genome and annotation aids understanding of berry development for evergreen blueberry (Vaccinium darrowii).</title>
        <authorList>
            <person name="Yu J."/>
            <person name="Hulse-Kemp A.M."/>
            <person name="Babiker E."/>
            <person name="Staton M."/>
        </authorList>
    </citation>
    <scope>NUCLEOTIDE SEQUENCE [LARGE SCALE GENOMIC DNA]</scope>
    <source>
        <strain evidence="2">cv. NJ 8807/NJ 8810</strain>
        <tissue evidence="1">Young leaf</tissue>
    </source>
</reference>
<organism evidence="1 2">
    <name type="scientific">Vaccinium darrowii</name>
    <dbReference type="NCBI Taxonomy" id="229202"/>
    <lineage>
        <taxon>Eukaryota</taxon>
        <taxon>Viridiplantae</taxon>
        <taxon>Streptophyta</taxon>
        <taxon>Embryophyta</taxon>
        <taxon>Tracheophyta</taxon>
        <taxon>Spermatophyta</taxon>
        <taxon>Magnoliopsida</taxon>
        <taxon>eudicotyledons</taxon>
        <taxon>Gunneridae</taxon>
        <taxon>Pentapetalae</taxon>
        <taxon>asterids</taxon>
        <taxon>Ericales</taxon>
        <taxon>Ericaceae</taxon>
        <taxon>Vaccinioideae</taxon>
        <taxon>Vaccinieae</taxon>
        <taxon>Vaccinium</taxon>
    </lineage>
</organism>
<sequence length="628" mass="68999">MDLSSLPEDQRQQLQKIQQLFQEHQQQQQQQQEQKQQQEQHQQQQQQQQIQAYDPTQVQPYDQSYYAYYQQYQDPNQSQHYPQQDQSQQQQQNQHYNNYYQANYANAYQQPQQPIQQQHAYPESAPVSAPTESNPPQIAESGGGTTEATQADVPAQGQQQQNAYYPAAVGEQKNLGFAVPPGLNPAAAAAVAALSQLTQFAGTMEAAEKAMALVRGGGGGFGPGIGSGSGLGHFMGPEAMHHGPGPFHLPPAGQPMYRGGGRRGGGPFRGGGNFGNRLPRSSGRGPALRSRGHGRGRGGPRRFPSNDASSSSHPKPSAVEEAELNEEETAIEPTADNHEEPEAQKPGNTAPIKRPPQAAWCELCRVDCTSLEILEQHKNGKKHKKNLQKTGELQNAIKPVSEIQDEHKSAAESNLEIVQEGEDNKKQTLPENLTTETLNNENKVGMERQNDVPEQRRGMKRMMRGGRGGKRPRTDGPRRPTEPPKQPKVVIPLICDLCNVKCDTQEVFNRHVAGKKHISKLKRYEGHQAMYGPVGLQALYPPNPLSQTLFHSQGPQQAFYGPQGSYPPPEPYVPPPQGHHLAQNPNHQVPGSSSYFDGQTATPVLQQQVIQSGASGSEATGLTQQIIQ</sequence>
<accession>A0ACB7ZGI2</accession>